<gene>
    <name evidence="2" type="ORF">F7D73_08195</name>
</gene>
<name>A0A6G1U057_9BACT</name>
<dbReference type="EMBL" id="VZCB01000061">
    <property type="protein sequence ID" value="MQN80932.1"/>
    <property type="molecule type" value="Genomic_DNA"/>
</dbReference>
<accession>A0A6G1U057</accession>
<dbReference type="AlphaFoldDB" id="A0A6G1U057"/>
<proteinExistence type="inferred from homology"/>
<organism evidence="2 3">
    <name type="scientific">Segatella copri</name>
    <dbReference type="NCBI Taxonomy" id="165179"/>
    <lineage>
        <taxon>Bacteria</taxon>
        <taxon>Pseudomonadati</taxon>
        <taxon>Bacteroidota</taxon>
        <taxon>Bacteroidia</taxon>
        <taxon>Bacteroidales</taxon>
        <taxon>Prevotellaceae</taxon>
        <taxon>Segatella</taxon>
    </lineage>
</organism>
<protein>
    <submittedName>
        <fullName evidence="2">Prevent-host-death family protein</fullName>
    </submittedName>
</protein>
<dbReference type="SUPFAM" id="SSF143120">
    <property type="entry name" value="YefM-like"/>
    <property type="match status" value="1"/>
</dbReference>
<dbReference type="Proteomes" id="UP000480425">
    <property type="component" value="Unassembled WGS sequence"/>
</dbReference>
<comment type="similarity">
    <text evidence="1">Belongs to the phD/YefM antitoxin family.</text>
</comment>
<comment type="caution">
    <text evidence="2">The sequence shown here is derived from an EMBL/GenBank/DDBJ whole genome shotgun (WGS) entry which is preliminary data.</text>
</comment>
<dbReference type="OrthoDB" id="3035307at2"/>
<dbReference type="InterPro" id="IPR036165">
    <property type="entry name" value="YefM-like_sf"/>
</dbReference>
<evidence type="ECO:0000313" key="2">
    <source>
        <dbReference type="EMBL" id="MQN80932.1"/>
    </source>
</evidence>
<reference evidence="2 3" key="1">
    <citation type="submission" date="2019-09" db="EMBL/GenBank/DDBJ databases">
        <title>Distinct polysaccharide growth profiles of human intestinal Prevotella copri isolates.</title>
        <authorList>
            <person name="Fehlner-Peach H."/>
            <person name="Magnabosco C."/>
            <person name="Raghavan V."/>
            <person name="Scher J.U."/>
            <person name="Tett A."/>
            <person name="Cox L.M."/>
            <person name="Gottsegen C."/>
            <person name="Watters A."/>
            <person name="Wiltshire- Gordon J.D."/>
            <person name="Segata N."/>
            <person name="Bonneau R."/>
            <person name="Littman D.R."/>
        </authorList>
    </citation>
    <scope>NUCLEOTIDE SEQUENCE [LARGE SCALE GENOMIC DNA]</scope>
    <source>
        <strain evidence="3">iA622</strain>
    </source>
</reference>
<sequence length="84" mass="9815">MEVVSTREFRANQKKYFGMANKGEDIILKSRNWGSFRLVPISQNDIVTNKPDLTERICQAIREVKLMREGKIKELSMDELLDEL</sequence>
<evidence type="ECO:0000313" key="3">
    <source>
        <dbReference type="Proteomes" id="UP000480425"/>
    </source>
</evidence>
<evidence type="ECO:0000256" key="1">
    <source>
        <dbReference type="ARBA" id="ARBA00009981"/>
    </source>
</evidence>
<dbReference type="RefSeq" id="WP_153123764.1">
    <property type="nucleotide sequence ID" value="NZ_CP152487.1"/>
</dbReference>